<gene>
    <name evidence="1" type="ORF">OS493_038950</name>
</gene>
<name>A0A9W9ZVJ1_9CNID</name>
<dbReference type="Proteomes" id="UP001163046">
    <property type="component" value="Unassembled WGS sequence"/>
</dbReference>
<keyword evidence="2" id="KW-1185">Reference proteome</keyword>
<evidence type="ECO:0000313" key="1">
    <source>
        <dbReference type="EMBL" id="KAJ7388250.1"/>
    </source>
</evidence>
<evidence type="ECO:0000313" key="2">
    <source>
        <dbReference type="Proteomes" id="UP001163046"/>
    </source>
</evidence>
<dbReference type="EMBL" id="MU825532">
    <property type="protein sequence ID" value="KAJ7388250.1"/>
    <property type="molecule type" value="Genomic_DNA"/>
</dbReference>
<sequence>MKRRRLLLFASLSKNPTELLQDVKSAMPVLERFVVIMYDRASARKVLFAQKGRSLESIPPTGDALATPTQKESFRIWLMGTTVSNFTEGIE</sequence>
<dbReference type="AlphaFoldDB" id="A0A9W9ZVJ1"/>
<organism evidence="1 2">
    <name type="scientific">Desmophyllum pertusum</name>
    <dbReference type="NCBI Taxonomy" id="174260"/>
    <lineage>
        <taxon>Eukaryota</taxon>
        <taxon>Metazoa</taxon>
        <taxon>Cnidaria</taxon>
        <taxon>Anthozoa</taxon>
        <taxon>Hexacorallia</taxon>
        <taxon>Scleractinia</taxon>
        <taxon>Caryophylliina</taxon>
        <taxon>Caryophylliidae</taxon>
        <taxon>Desmophyllum</taxon>
    </lineage>
</organism>
<protein>
    <submittedName>
        <fullName evidence="1">Uncharacterized protein</fullName>
    </submittedName>
</protein>
<proteinExistence type="predicted"/>
<comment type="caution">
    <text evidence="1">The sequence shown here is derived from an EMBL/GenBank/DDBJ whole genome shotgun (WGS) entry which is preliminary data.</text>
</comment>
<accession>A0A9W9ZVJ1</accession>
<feature type="non-terminal residue" evidence="1">
    <location>
        <position position="91"/>
    </location>
</feature>
<reference evidence="1" key="1">
    <citation type="submission" date="2023-01" db="EMBL/GenBank/DDBJ databases">
        <title>Genome assembly of the deep-sea coral Lophelia pertusa.</title>
        <authorList>
            <person name="Herrera S."/>
            <person name="Cordes E."/>
        </authorList>
    </citation>
    <scope>NUCLEOTIDE SEQUENCE</scope>
    <source>
        <strain evidence="1">USNM1676648</strain>
        <tissue evidence="1">Polyp</tissue>
    </source>
</reference>
<dbReference type="OrthoDB" id="6132229at2759"/>